<evidence type="ECO:0000313" key="2">
    <source>
        <dbReference type="Proteomes" id="UP000593577"/>
    </source>
</evidence>
<proteinExistence type="predicted"/>
<keyword evidence="2" id="KW-1185">Reference proteome</keyword>
<evidence type="ECO:0000313" key="1">
    <source>
        <dbReference type="EMBL" id="MBA0687012.1"/>
    </source>
</evidence>
<gene>
    <name evidence="1" type="ORF">Goari_014575</name>
</gene>
<protein>
    <submittedName>
        <fullName evidence="1">Uncharacterized protein</fullName>
    </submittedName>
</protein>
<dbReference type="Proteomes" id="UP000593577">
    <property type="component" value="Unassembled WGS sequence"/>
</dbReference>
<reference evidence="1 2" key="1">
    <citation type="journal article" date="2019" name="Genome Biol. Evol.">
        <title>Insights into the evolution of the New World diploid cottons (Gossypium, subgenus Houzingenia) based on genome sequencing.</title>
        <authorList>
            <person name="Grover C.E."/>
            <person name="Arick M.A. 2nd"/>
            <person name="Thrash A."/>
            <person name="Conover J.L."/>
            <person name="Sanders W.S."/>
            <person name="Peterson D.G."/>
            <person name="Frelichowski J.E."/>
            <person name="Scheffler J.A."/>
            <person name="Scheffler B.E."/>
            <person name="Wendel J.F."/>
        </authorList>
    </citation>
    <scope>NUCLEOTIDE SEQUENCE [LARGE SCALE GENOMIC DNA]</scope>
    <source>
        <strain evidence="1">185</strain>
        <tissue evidence="1">Leaf</tissue>
    </source>
</reference>
<accession>A0A7J8XIK1</accession>
<name>A0A7J8XIK1_GOSAI</name>
<sequence>MAEDINELLASLTFSGDKSKRVVSKTRLDSEAQMYNIPFERMDRQVAIDVGEKCLQQNEIPGANKLNFQYGNWLTIQLSMPNQVRSNLRNDVEFVKSGNKSSEVDTSNKGLVETDGTNVTQRKRKDEIWGRGVGVLLTHR</sequence>
<dbReference type="AlphaFoldDB" id="A0A7J8XIK1"/>
<comment type="caution">
    <text evidence="1">The sequence shown here is derived from an EMBL/GenBank/DDBJ whole genome shotgun (WGS) entry which is preliminary data.</text>
</comment>
<organism evidence="1 2">
    <name type="scientific">Gossypium aridum</name>
    <name type="common">American cotton</name>
    <name type="synonym">Erioxylum aridum</name>
    <dbReference type="NCBI Taxonomy" id="34290"/>
    <lineage>
        <taxon>Eukaryota</taxon>
        <taxon>Viridiplantae</taxon>
        <taxon>Streptophyta</taxon>
        <taxon>Embryophyta</taxon>
        <taxon>Tracheophyta</taxon>
        <taxon>Spermatophyta</taxon>
        <taxon>Magnoliopsida</taxon>
        <taxon>eudicotyledons</taxon>
        <taxon>Gunneridae</taxon>
        <taxon>Pentapetalae</taxon>
        <taxon>rosids</taxon>
        <taxon>malvids</taxon>
        <taxon>Malvales</taxon>
        <taxon>Malvaceae</taxon>
        <taxon>Malvoideae</taxon>
        <taxon>Gossypium</taxon>
    </lineage>
</organism>
<dbReference type="EMBL" id="JABFAA010000007">
    <property type="protein sequence ID" value="MBA0687012.1"/>
    <property type="molecule type" value="Genomic_DNA"/>
</dbReference>